<feature type="region of interest" description="Domain I" evidence="6">
    <location>
        <begin position="2"/>
        <end position="65"/>
    </location>
</feature>
<dbReference type="Pfam" id="PF07499">
    <property type="entry name" value="RuvA_C"/>
    <property type="match status" value="1"/>
</dbReference>
<dbReference type="EMBL" id="CP011923">
    <property type="protein sequence ID" value="AKN88540.1"/>
    <property type="molecule type" value="Genomic_DNA"/>
</dbReference>
<dbReference type="NCBIfam" id="TIGR00084">
    <property type="entry name" value="ruvA"/>
    <property type="match status" value="1"/>
</dbReference>
<dbReference type="InterPro" id="IPR000085">
    <property type="entry name" value="RuvA"/>
</dbReference>
<evidence type="ECO:0000313" key="9">
    <source>
        <dbReference type="EMBL" id="NIY57040.1"/>
    </source>
</evidence>
<dbReference type="Proteomes" id="UP000035930">
    <property type="component" value="Chromosome"/>
</dbReference>
<comment type="domain">
    <text evidence="6">Has three domains with a flexible linker between the domains II and III and assumes an 'L' shape. Domain III is highly mobile and contacts RuvB.</text>
</comment>
<comment type="caution">
    <text evidence="6">Lacks conserved residue(s) required for the propagation of feature annotation.</text>
</comment>
<dbReference type="GO" id="GO:0006310">
    <property type="term" value="P:DNA recombination"/>
    <property type="evidence" value="ECO:0007669"/>
    <property type="project" value="UniProtKB-UniRule"/>
</dbReference>
<keyword evidence="8" id="KW-0547">Nucleotide-binding</keyword>
<comment type="subcellular location">
    <subcellularLocation>
        <location evidence="6">Cytoplasm</location>
    </subcellularLocation>
</comment>
<keyword evidence="10" id="KW-1185">Reference proteome</keyword>
<evidence type="ECO:0000313" key="8">
    <source>
        <dbReference type="EMBL" id="AKN88540.1"/>
    </source>
</evidence>
<dbReference type="Gene3D" id="1.10.8.10">
    <property type="entry name" value="DNA helicase RuvA subunit, C-terminal domain"/>
    <property type="match status" value="1"/>
</dbReference>
<dbReference type="Pfam" id="PF14520">
    <property type="entry name" value="HHH_5"/>
    <property type="match status" value="1"/>
</dbReference>
<proteinExistence type="inferred from homology"/>
<dbReference type="InterPro" id="IPR011114">
    <property type="entry name" value="RuvA_C"/>
</dbReference>
<evidence type="ECO:0000259" key="7">
    <source>
        <dbReference type="SMART" id="SM00278"/>
    </source>
</evidence>
<dbReference type="InterPro" id="IPR012340">
    <property type="entry name" value="NA-bd_OB-fold"/>
</dbReference>
<keyword evidence="2 6" id="KW-0227">DNA damage</keyword>
<evidence type="ECO:0000256" key="6">
    <source>
        <dbReference type="HAMAP-Rule" id="MF_00031"/>
    </source>
</evidence>
<evidence type="ECO:0000313" key="10">
    <source>
        <dbReference type="Proteomes" id="UP000035930"/>
    </source>
</evidence>
<name>A0AAW9YPT0_9GAMM</name>
<keyword evidence="5 6" id="KW-0234">DNA repair</keyword>
<dbReference type="InterPro" id="IPR013849">
    <property type="entry name" value="DNA_helicase_Holl-junc_RuvA_I"/>
</dbReference>
<keyword evidence="8" id="KW-0067">ATP-binding</keyword>
<accession>A0AAW9YPT0</accession>
<keyword evidence="1 6" id="KW-0963">Cytoplasm</keyword>
<dbReference type="EMBL" id="QPQM01000018">
    <property type="protein sequence ID" value="NIY57040.1"/>
    <property type="molecule type" value="Genomic_DNA"/>
</dbReference>
<dbReference type="GO" id="GO:0005737">
    <property type="term" value="C:cytoplasm"/>
    <property type="evidence" value="ECO:0007669"/>
    <property type="project" value="UniProtKB-SubCell"/>
</dbReference>
<protein>
    <recommendedName>
        <fullName evidence="6">Holliday junction branch migration complex subunit RuvA</fullName>
    </recommendedName>
</protein>
<dbReference type="GO" id="GO:0009378">
    <property type="term" value="F:four-way junction helicase activity"/>
    <property type="evidence" value="ECO:0007669"/>
    <property type="project" value="InterPro"/>
</dbReference>
<dbReference type="InterPro" id="IPR010994">
    <property type="entry name" value="RuvA_2-like"/>
</dbReference>
<evidence type="ECO:0000256" key="2">
    <source>
        <dbReference type="ARBA" id="ARBA00022763"/>
    </source>
</evidence>
<feature type="domain" description="Helix-hairpin-helix DNA-binding motif class 1" evidence="7">
    <location>
        <begin position="74"/>
        <end position="93"/>
    </location>
</feature>
<dbReference type="InterPro" id="IPR003583">
    <property type="entry name" value="Hlx-hairpin-Hlx_DNA-bd_motif"/>
</dbReference>
<comment type="subunit">
    <text evidence="6">Homotetramer. Forms an RuvA(8)-RuvB(12)-Holliday junction (HJ) complex. HJ DNA is sandwiched between 2 RuvA tetramers; dsDNA enters through RuvA and exits via RuvB. An RuvB hexamer assembles on each DNA strand where it exits the tetramer. Each RuvB hexamer is contacted by two RuvA subunits (via domain III) on 2 adjacent RuvB subunits; this complex drives branch migration. In the full resolvosome a probable DNA-RuvA(4)-RuvB(12)-RuvC(2) complex forms which resolves the HJ.</text>
</comment>
<dbReference type="Pfam" id="PF01330">
    <property type="entry name" value="RuvA_N"/>
    <property type="match status" value="1"/>
</dbReference>
<evidence type="ECO:0000256" key="1">
    <source>
        <dbReference type="ARBA" id="ARBA00022490"/>
    </source>
</evidence>
<sequence>MMISFIKGTLIEKDPTALLIDVNGLGYEVFVPMTTFYSLGEINSQISLYTHFVVREDAQQLYGFKTKVDKKVFQELIKVSGIGARTAIAILSGMDSTTLLHCIENKDYGLLATVPGIGKKTAERLVVEIYDKLLKMANEIYSQSSDASVSVNTNNSQQAQTPAVISKSIFSESVDALLVLGYKQKDAEKMIRGTIGESKTAAEAIRKALQGSIRSKNK</sequence>
<dbReference type="Proteomes" id="UP000774689">
    <property type="component" value="Unassembled WGS sequence"/>
</dbReference>
<gene>
    <name evidence="6 8" type="primary">ruvA</name>
    <name evidence="9" type="ORF">CHQ83_07395</name>
    <name evidence="8" type="ORF">FNO190_0772</name>
</gene>
<keyword evidence="4 6" id="KW-0233">DNA recombination</keyword>
<reference evidence="10" key="1">
    <citation type="submission" date="2015-02" db="EMBL/GenBank/DDBJ databases">
        <title>Complete genome sequence of Francisella noatunensis subsp. orientalis FNO190 isolated from farm-raised Nile tilapia in Brazil.</title>
        <authorList>
            <person name="Figueiredo H.C.P."/>
            <person name="Leal C.A.G."/>
            <person name="Pereira F.L."/>
            <person name="Soares S.C."/>
            <person name="Goncalves L.A."/>
            <person name="Dorella F.A."/>
            <person name="Carvalho A.F."/>
            <person name="Azevedo V.A.C."/>
        </authorList>
    </citation>
    <scope>NUCLEOTIDE SEQUENCE [LARGE SCALE GENOMIC DNA]</scope>
    <source>
        <strain evidence="10">FNO190</strain>
    </source>
</reference>
<dbReference type="GO" id="GO:0009379">
    <property type="term" value="C:Holliday junction helicase complex"/>
    <property type="evidence" value="ECO:0007669"/>
    <property type="project" value="InterPro"/>
</dbReference>
<keyword evidence="3 6" id="KW-0238">DNA-binding</keyword>
<dbReference type="GO" id="GO:0006281">
    <property type="term" value="P:DNA repair"/>
    <property type="evidence" value="ECO:0007669"/>
    <property type="project" value="UniProtKB-UniRule"/>
</dbReference>
<keyword evidence="8" id="KW-0378">Hydrolase</keyword>
<dbReference type="SUPFAM" id="SSF46929">
    <property type="entry name" value="DNA helicase RuvA subunit, C-terminal domain"/>
    <property type="match status" value="1"/>
</dbReference>
<dbReference type="GO" id="GO:0000400">
    <property type="term" value="F:four-way junction DNA binding"/>
    <property type="evidence" value="ECO:0007669"/>
    <property type="project" value="UniProtKB-UniRule"/>
</dbReference>
<dbReference type="InterPro" id="IPR036267">
    <property type="entry name" value="RuvA_C_sf"/>
</dbReference>
<feature type="region of interest" description="Domain III" evidence="6">
    <location>
        <begin position="165"/>
        <end position="218"/>
    </location>
</feature>
<evidence type="ECO:0000256" key="4">
    <source>
        <dbReference type="ARBA" id="ARBA00023172"/>
    </source>
</evidence>
<reference evidence="9" key="3">
    <citation type="journal article" date="2020" name="Int. J. Syst. Evol. Microbiol.">
        <title>Reclassification of Francisella noatunensis subsp. orientalis Ottem et al. 2009 as Francisella orientalis sp. nov., Francisella noatunensis subsp. chilensis subsp. nov. and emended description of Francisella noatunensis.</title>
        <authorList>
            <person name="Ramirez-Paredes J.G."/>
            <person name="Larsson P."/>
            <person name="Thompson K.D."/>
            <person name="Penman D.J."/>
            <person name="Busse H.J."/>
            <person name="Ohrman C."/>
            <person name="Sjodin A."/>
            <person name="Soto E."/>
            <person name="Richards R.H."/>
            <person name="Adams A."/>
            <person name="Colquhoun D.J."/>
        </authorList>
    </citation>
    <scope>NUCLEOTIDE SEQUENCE</scope>
    <source>
        <strain evidence="9">LADL-07285A</strain>
    </source>
</reference>
<dbReference type="Gene3D" id="2.40.50.140">
    <property type="entry name" value="Nucleic acid-binding proteins"/>
    <property type="match status" value="1"/>
</dbReference>
<dbReference type="Gene3D" id="1.10.150.20">
    <property type="entry name" value="5' to 3' exonuclease, C-terminal subdomain"/>
    <property type="match status" value="1"/>
</dbReference>
<dbReference type="HAMAP" id="MF_00031">
    <property type="entry name" value="DNA_HJ_migration_RuvA"/>
    <property type="match status" value="1"/>
</dbReference>
<dbReference type="SUPFAM" id="SSF47781">
    <property type="entry name" value="RuvA domain 2-like"/>
    <property type="match status" value="1"/>
</dbReference>
<keyword evidence="8" id="KW-0347">Helicase</keyword>
<organism evidence="9 11">
    <name type="scientific">Francisella orientalis</name>
    <dbReference type="NCBI Taxonomy" id="299583"/>
    <lineage>
        <taxon>Bacteria</taxon>
        <taxon>Pseudomonadati</taxon>
        <taxon>Pseudomonadota</taxon>
        <taxon>Gammaproteobacteria</taxon>
        <taxon>Thiotrichales</taxon>
        <taxon>Francisellaceae</taxon>
        <taxon>Francisella</taxon>
    </lineage>
</organism>
<dbReference type="AlphaFoldDB" id="A0AAW9YPT0"/>
<evidence type="ECO:0000313" key="11">
    <source>
        <dbReference type="Proteomes" id="UP000774689"/>
    </source>
</evidence>
<comment type="function">
    <text evidence="6">The RuvA-RuvB-RuvC complex processes Holliday junction (HJ) DNA during genetic recombination and DNA repair, while the RuvA-RuvB complex plays an important role in the rescue of blocked DNA replication forks via replication fork reversal (RFR). RuvA specifically binds to HJ cruciform DNA, conferring on it an open structure. The RuvB hexamer acts as an ATP-dependent pump, pulling dsDNA into and through the RuvAB complex. HJ branch migration allows RuvC to scan DNA until it finds its consensus sequence, where it cleaves and resolves the cruciform DNA.</text>
</comment>
<dbReference type="GO" id="GO:0005524">
    <property type="term" value="F:ATP binding"/>
    <property type="evidence" value="ECO:0007669"/>
    <property type="project" value="InterPro"/>
</dbReference>
<feature type="domain" description="Helix-hairpin-helix DNA-binding motif class 1" evidence="7">
    <location>
        <begin position="109"/>
        <end position="128"/>
    </location>
</feature>
<dbReference type="CDD" id="cd14332">
    <property type="entry name" value="UBA_RuvA_C"/>
    <property type="match status" value="1"/>
</dbReference>
<dbReference type="GO" id="GO:0048476">
    <property type="term" value="C:Holliday junction resolvase complex"/>
    <property type="evidence" value="ECO:0007669"/>
    <property type="project" value="UniProtKB-UniRule"/>
</dbReference>
<comment type="similarity">
    <text evidence="6">Belongs to the RuvA family.</text>
</comment>
<evidence type="ECO:0000256" key="5">
    <source>
        <dbReference type="ARBA" id="ARBA00023204"/>
    </source>
</evidence>
<evidence type="ECO:0000256" key="3">
    <source>
        <dbReference type="ARBA" id="ARBA00023125"/>
    </source>
</evidence>
<reference evidence="8" key="2">
    <citation type="submission" date="2017-08" db="EMBL/GenBank/DDBJ databases">
        <title>Complete Genome Sequence of Francisella noatunensis subsp. orientalis strain FNO190.</title>
        <authorList>
            <person name="Pereira F.L."/>
            <person name="Goncalves L.A."/>
            <person name="Guilherme T.C."/>
            <person name="Soares S.C."/>
            <person name="Dorella F.A."/>
            <person name="Carvalho A.F."/>
            <person name="Leibowitz M.P."/>
            <person name="Leal C.A.G."/>
            <person name="Azevedo V.A.C."/>
            <person name="Figueiredo H.C.P."/>
        </authorList>
    </citation>
    <scope>NUCLEOTIDE SEQUENCE</scope>
    <source>
        <strain evidence="8">FNO190</strain>
    </source>
</reference>
<dbReference type="SUPFAM" id="SSF50249">
    <property type="entry name" value="Nucleic acid-binding proteins"/>
    <property type="match status" value="1"/>
</dbReference>
<dbReference type="SMART" id="SM00278">
    <property type="entry name" value="HhH1"/>
    <property type="match status" value="2"/>
</dbReference>